<dbReference type="InterPro" id="IPR036388">
    <property type="entry name" value="WH-like_DNA-bd_sf"/>
</dbReference>
<accession>A0A366H4G0</accession>
<dbReference type="GO" id="GO:0003700">
    <property type="term" value="F:DNA-binding transcription factor activity"/>
    <property type="evidence" value="ECO:0007669"/>
    <property type="project" value="InterPro"/>
</dbReference>
<name>A0A366H4G0_9BURK</name>
<dbReference type="InterPro" id="IPR014601">
    <property type="entry name" value="Trans_reg_MarR_HTH"/>
</dbReference>
<dbReference type="InterPro" id="IPR000835">
    <property type="entry name" value="HTH_MarR-typ"/>
</dbReference>
<dbReference type="SUPFAM" id="SSF46785">
    <property type="entry name" value="Winged helix' DNA-binding domain"/>
    <property type="match status" value="1"/>
</dbReference>
<evidence type="ECO:0000313" key="2">
    <source>
        <dbReference type="EMBL" id="RBP36003.1"/>
    </source>
</evidence>
<feature type="domain" description="HTH marR-type" evidence="1">
    <location>
        <begin position="61"/>
        <end position="122"/>
    </location>
</feature>
<sequence>MTSEKAAPNGRLRILSSAHLAAGQYPSLSELEFGLIVANNAFGRWVVRCMRAAGEPDLGLTDILVLHHVHHRKRHKRLADICFTLNYEDSYVISYSLKKLLKMKLVMSEKVGKEVFYRTTESSNELLERFREVRERCLFPGVEGELANSEALSDVAERLRLLSGLYDQAARAASSL</sequence>
<dbReference type="EMBL" id="QNRQ01000014">
    <property type="protein sequence ID" value="RBP36003.1"/>
    <property type="molecule type" value="Genomic_DNA"/>
</dbReference>
<gene>
    <name evidence="2" type="ORF">DFR37_11458</name>
</gene>
<dbReference type="PIRSF" id="PIRSF036158">
    <property type="entry name" value="UCP036158_MarR"/>
    <property type="match status" value="1"/>
</dbReference>
<dbReference type="Gene3D" id="1.10.10.10">
    <property type="entry name" value="Winged helix-like DNA-binding domain superfamily/Winged helix DNA-binding domain"/>
    <property type="match status" value="1"/>
</dbReference>
<dbReference type="OrthoDB" id="6622112at2"/>
<protein>
    <submittedName>
        <fullName evidence="2">Putative MarR family transcription regulator</fullName>
    </submittedName>
</protein>
<comment type="caution">
    <text evidence="2">The sequence shown here is derived from an EMBL/GenBank/DDBJ whole genome shotgun (WGS) entry which is preliminary data.</text>
</comment>
<dbReference type="AlphaFoldDB" id="A0A366H4G0"/>
<organism evidence="2 3">
    <name type="scientific">Eoetvoesiella caeni</name>
    <dbReference type="NCBI Taxonomy" id="645616"/>
    <lineage>
        <taxon>Bacteria</taxon>
        <taxon>Pseudomonadati</taxon>
        <taxon>Pseudomonadota</taxon>
        <taxon>Betaproteobacteria</taxon>
        <taxon>Burkholderiales</taxon>
        <taxon>Alcaligenaceae</taxon>
        <taxon>Eoetvoesiella</taxon>
    </lineage>
</organism>
<dbReference type="Pfam" id="PF13463">
    <property type="entry name" value="HTH_27"/>
    <property type="match status" value="1"/>
</dbReference>
<dbReference type="RefSeq" id="WP_113934792.1">
    <property type="nucleotide sequence ID" value="NZ_JACCEU010000002.1"/>
</dbReference>
<dbReference type="InterPro" id="IPR036390">
    <property type="entry name" value="WH_DNA-bd_sf"/>
</dbReference>
<evidence type="ECO:0000313" key="3">
    <source>
        <dbReference type="Proteomes" id="UP000253628"/>
    </source>
</evidence>
<proteinExistence type="predicted"/>
<evidence type="ECO:0000259" key="1">
    <source>
        <dbReference type="Pfam" id="PF13463"/>
    </source>
</evidence>
<keyword evidence="3" id="KW-1185">Reference proteome</keyword>
<dbReference type="Proteomes" id="UP000253628">
    <property type="component" value="Unassembled WGS sequence"/>
</dbReference>
<reference evidence="2 3" key="1">
    <citation type="submission" date="2018-06" db="EMBL/GenBank/DDBJ databases">
        <title>Genomic Encyclopedia of Type Strains, Phase IV (KMG-IV): sequencing the most valuable type-strain genomes for metagenomic binning, comparative biology and taxonomic classification.</title>
        <authorList>
            <person name="Goeker M."/>
        </authorList>
    </citation>
    <scope>NUCLEOTIDE SEQUENCE [LARGE SCALE GENOMIC DNA]</scope>
    <source>
        <strain evidence="2 3">DSM 25520</strain>
    </source>
</reference>